<evidence type="ECO:0000313" key="2">
    <source>
        <dbReference type="EMBL" id="MBB6543981.1"/>
    </source>
</evidence>
<gene>
    <name evidence="2" type="ORF">HNQ55_002505</name>
</gene>
<comment type="caution">
    <text evidence="2">The sequence shown here is derived from an EMBL/GenBank/DDBJ whole genome shotgun (WGS) entry which is preliminary data.</text>
</comment>
<reference evidence="2 3" key="1">
    <citation type="submission" date="2020-08" db="EMBL/GenBank/DDBJ databases">
        <title>Genomic Encyclopedia of Type Strains, Phase IV (KMG-IV): sequencing the most valuable type-strain genomes for metagenomic binning, comparative biology and taxonomic classification.</title>
        <authorList>
            <person name="Goeker M."/>
        </authorList>
    </citation>
    <scope>NUCLEOTIDE SEQUENCE [LARGE SCALE GENOMIC DNA]</scope>
    <source>
        <strain evidence="2 3">DSM 26287</strain>
    </source>
</reference>
<protein>
    <submittedName>
        <fullName evidence="2">Uncharacterized protein</fullName>
    </submittedName>
</protein>
<accession>A0A7X0NIN2</accession>
<feature type="region of interest" description="Disordered" evidence="1">
    <location>
        <begin position="1"/>
        <end position="41"/>
    </location>
</feature>
<dbReference type="RefSeq" id="WP_281401846.1">
    <property type="nucleotide sequence ID" value="NZ_AP027362.1"/>
</dbReference>
<sequence length="41" mass="4254">MSCCGQCGGEGHSQTESKAEETNEDLASGTVQPQEPAKAEE</sequence>
<proteinExistence type="predicted"/>
<dbReference type="AlphaFoldDB" id="A0A7X0NIN2"/>
<evidence type="ECO:0000256" key="1">
    <source>
        <dbReference type="SAM" id="MobiDB-lite"/>
    </source>
</evidence>
<keyword evidence="3" id="KW-1185">Reference proteome</keyword>
<name>A0A7X0NIN2_9GAMM</name>
<organism evidence="2 3">
    <name type="scientific">Thalassotalea piscium</name>
    <dbReference type="NCBI Taxonomy" id="1230533"/>
    <lineage>
        <taxon>Bacteria</taxon>
        <taxon>Pseudomonadati</taxon>
        <taxon>Pseudomonadota</taxon>
        <taxon>Gammaproteobacteria</taxon>
        <taxon>Alteromonadales</taxon>
        <taxon>Colwelliaceae</taxon>
        <taxon>Thalassotalea</taxon>
    </lineage>
</organism>
<dbReference type="EMBL" id="JACHHU010000022">
    <property type="protein sequence ID" value="MBB6543981.1"/>
    <property type="molecule type" value="Genomic_DNA"/>
</dbReference>
<dbReference type="Proteomes" id="UP000537141">
    <property type="component" value="Unassembled WGS sequence"/>
</dbReference>
<evidence type="ECO:0000313" key="3">
    <source>
        <dbReference type="Proteomes" id="UP000537141"/>
    </source>
</evidence>